<dbReference type="PANTHER" id="PTHR33392:SF6">
    <property type="entry name" value="POLYISOPRENYL-TEICHOIC ACID--PEPTIDOGLYCAN TEICHOIC ACID TRANSFERASE TAGU"/>
    <property type="match status" value="1"/>
</dbReference>
<dbReference type="PANTHER" id="PTHR33392">
    <property type="entry name" value="POLYISOPRENYL-TEICHOIC ACID--PEPTIDOGLYCAN TEICHOIC ACID TRANSFERASE TAGU"/>
    <property type="match status" value="1"/>
</dbReference>
<dbReference type="RefSeq" id="WP_072743350.1">
    <property type="nucleotide sequence ID" value="NZ_FQXR01000003.1"/>
</dbReference>
<proteinExistence type="inferred from homology"/>
<feature type="domain" description="Cell envelope-related transcriptional attenuator" evidence="2">
    <location>
        <begin position="72"/>
        <end position="227"/>
    </location>
</feature>
<dbReference type="STRING" id="1123281.SAMN02745180_00782"/>
<evidence type="ECO:0000256" key="1">
    <source>
        <dbReference type="ARBA" id="ARBA00006068"/>
    </source>
</evidence>
<dbReference type="Pfam" id="PF03816">
    <property type="entry name" value="LytR_cpsA_psr"/>
    <property type="match status" value="1"/>
</dbReference>
<name>A0A1M5UVG2_9FIRM</name>
<dbReference type="Gene3D" id="3.40.630.190">
    <property type="entry name" value="LCP protein"/>
    <property type="match status" value="1"/>
</dbReference>
<dbReference type="NCBIfam" id="TIGR00350">
    <property type="entry name" value="lytR_cpsA_psr"/>
    <property type="match status" value="1"/>
</dbReference>
<dbReference type="EMBL" id="FQXR01000003">
    <property type="protein sequence ID" value="SHH66924.1"/>
    <property type="molecule type" value="Genomic_DNA"/>
</dbReference>
<evidence type="ECO:0000259" key="2">
    <source>
        <dbReference type="Pfam" id="PF03816"/>
    </source>
</evidence>
<dbReference type="Proteomes" id="UP000184389">
    <property type="component" value="Unassembled WGS sequence"/>
</dbReference>
<accession>A0A1M5UVG2</accession>
<reference evidence="3 4" key="1">
    <citation type="submission" date="2016-11" db="EMBL/GenBank/DDBJ databases">
        <authorList>
            <person name="Jaros S."/>
            <person name="Januszkiewicz K."/>
            <person name="Wedrychowicz H."/>
        </authorList>
    </citation>
    <scope>NUCLEOTIDE SEQUENCE [LARGE SCALE GENOMIC DNA]</scope>
    <source>
        <strain evidence="3 4">DSM 13106</strain>
    </source>
</reference>
<organism evidence="3 4">
    <name type="scientific">Sporanaerobacter acetigenes DSM 13106</name>
    <dbReference type="NCBI Taxonomy" id="1123281"/>
    <lineage>
        <taxon>Bacteria</taxon>
        <taxon>Bacillati</taxon>
        <taxon>Bacillota</taxon>
        <taxon>Tissierellia</taxon>
        <taxon>Tissierellales</taxon>
        <taxon>Sporanaerobacteraceae</taxon>
        <taxon>Sporanaerobacter</taxon>
    </lineage>
</organism>
<dbReference type="OrthoDB" id="305468at2"/>
<evidence type="ECO:0000313" key="4">
    <source>
        <dbReference type="Proteomes" id="UP000184389"/>
    </source>
</evidence>
<sequence>MKKKFFKTFFISFLIFTIAYGGVVYYFVNAEDEIAEGNDNFSKSTIDDDDDELTFLLLGIDTKDILKDNKRRSDTMMLCKMDKSTGSVSVLSIPRDTKVYIRGRKNQERINHAHVYGGPDLSIKAVKDLLGVDLDYYVRVDYKFVEKYIDLIGGVEVDVPMDMDYEDLVADPPLRIHLKEGRQVLYGDKSLQFLRYRKGYKGKGYKDADLGRIRAQQQFVKATIEQTLKPRNIVKIPQMINNYYKYVDTNIPLDVIMKFAMKAKDIDTENIQMATLPGEPKTINGVAYYIPYVDESQELARNMFTEHKAVENKSIDSIDDSQKINN</sequence>
<keyword evidence="4" id="KW-1185">Reference proteome</keyword>
<gene>
    <name evidence="3" type="ORF">SAMN02745180_00782</name>
</gene>
<protein>
    <submittedName>
        <fullName evidence="3">Transcriptional attenuator, LytR family</fullName>
    </submittedName>
</protein>
<dbReference type="InterPro" id="IPR004474">
    <property type="entry name" value="LytR_CpsA_psr"/>
</dbReference>
<evidence type="ECO:0000313" key="3">
    <source>
        <dbReference type="EMBL" id="SHH66924.1"/>
    </source>
</evidence>
<dbReference type="AlphaFoldDB" id="A0A1M5UVG2"/>
<comment type="similarity">
    <text evidence="1">Belongs to the LytR/CpsA/Psr (LCP) family.</text>
</comment>
<dbReference type="InterPro" id="IPR050922">
    <property type="entry name" value="LytR/CpsA/Psr_CW_biosynth"/>
</dbReference>